<dbReference type="PANTHER" id="PTHR16128:SF5">
    <property type="entry name" value="FAD_NAD(P)-BINDING OXIDOREDUCTASE FAMILY PROTEIN"/>
    <property type="match status" value="1"/>
</dbReference>
<name>A0ABV5Z6H1_9GAMM</name>
<organism evidence="1 2">
    <name type="scientific">Balneatrix alpica</name>
    <dbReference type="NCBI Taxonomy" id="75684"/>
    <lineage>
        <taxon>Bacteria</taxon>
        <taxon>Pseudomonadati</taxon>
        <taxon>Pseudomonadota</taxon>
        <taxon>Gammaproteobacteria</taxon>
        <taxon>Oceanospirillales</taxon>
        <taxon>Balneatrichaceae</taxon>
        <taxon>Balneatrix</taxon>
    </lineage>
</organism>
<comment type="caution">
    <text evidence="1">The sequence shown here is derived from an EMBL/GenBank/DDBJ whole genome shotgun (WGS) entry which is preliminary data.</text>
</comment>
<dbReference type="EMBL" id="JBHLZN010000001">
    <property type="protein sequence ID" value="MFB9884876.1"/>
    <property type="molecule type" value="Genomic_DNA"/>
</dbReference>
<dbReference type="SUPFAM" id="SSF51905">
    <property type="entry name" value="FAD/NAD(P)-binding domain"/>
    <property type="match status" value="1"/>
</dbReference>
<dbReference type="Gene3D" id="3.90.660.10">
    <property type="match status" value="1"/>
</dbReference>
<keyword evidence="2" id="KW-1185">Reference proteome</keyword>
<gene>
    <name evidence="1" type="ORF">ACFFLH_00410</name>
</gene>
<dbReference type="RefSeq" id="WP_051527767.1">
    <property type="nucleotide sequence ID" value="NZ_JBHLZN010000001.1"/>
</dbReference>
<dbReference type="Gene3D" id="3.50.50.60">
    <property type="entry name" value="FAD/NAD(P)-binding domain"/>
    <property type="match status" value="1"/>
</dbReference>
<dbReference type="Proteomes" id="UP001589628">
    <property type="component" value="Unassembled WGS sequence"/>
</dbReference>
<dbReference type="Pfam" id="PF13450">
    <property type="entry name" value="NAD_binding_8"/>
    <property type="match status" value="1"/>
</dbReference>
<protein>
    <submittedName>
        <fullName evidence="1">NAD(P)/FAD-dependent oxidoreductase</fullName>
    </submittedName>
</protein>
<accession>A0ABV5Z6H1</accession>
<evidence type="ECO:0000313" key="2">
    <source>
        <dbReference type="Proteomes" id="UP001589628"/>
    </source>
</evidence>
<evidence type="ECO:0000313" key="1">
    <source>
        <dbReference type="EMBL" id="MFB9884876.1"/>
    </source>
</evidence>
<dbReference type="PANTHER" id="PTHR16128">
    <property type="entry name" value="FAD/NAD(P)-BINDING OXIDOREDUCTASE FAMILY PROTEIN"/>
    <property type="match status" value="1"/>
</dbReference>
<dbReference type="InterPro" id="IPR036188">
    <property type="entry name" value="FAD/NAD-bd_sf"/>
</dbReference>
<sequence>MSKSQEAFVARYIAVVGAGLAGAVLAHELHQAGHRVEVFEKSRGPGGRLSSKRHESVVAGLDMGAPALQAEEPGWLAQLEQWQQQGWVQPWLPRQGSWLAGEGVRLIAGQRQWVGVPSMHTPVKALLADIPVQRGVRIEKLEAHRQHITPVDAVRSYGQFDFVALAVPAPQAEPLLVHSPSLLEFARQVQPDPCWVSAIQLQQPGLDWPLDWVDLQGHPQLTRVVRHTAKPGRQQESEVWVLYANRRWSLEHLQADKAWVAEQMAQALAELVGQSLSWQALQSHRWLYARLQAQGSVPAFFDYQRRIALCADWLGGTGAQGAWRSGMACARSMLAALGRKDGV</sequence>
<reference evidence="1 2" key="1">
    <citation type="submission" date="2024-09" db="EMBL/GenBank/DDBJ databases">
        <authorList>
            <person name="Sun Q."/>
            <person name="Mori K."/>
        </authorList>
    </citation>
    <scope>NUCLEOTIDE SEQUENCE [LARGE SCALE GENOMIC DNA]</scope>
    <source>
        <strain evidence="1 2">ATCC 51285</strain>
    </source>
</reference>
<proteinExistence type="predicted"/>